<dbReference type="Proteomes" id="UP000218209">
    <property type="component" value="Unassembled WGS sequence"/>
</dbReference>
<evidence type="ECO:0000313" key="3">
    <source>
        <dbReference type="Proteomes" id="UP000218209"/>
    </source>
</evidence>
<proteinExistence type="predicted"/>
<evidence type="ECO:0000313" key="2">
    <source>
        <dbReference type="EMBL" id="OSX76522.1"/>
    </source>
</evidence>
<accession>A0A1X6P6K9</accession>
<dbReference type="EMBL" id="KV918863">
    <property type="protein sequence ID" value="OSX76522.1"/>
    <property type="molecule type" value="Genomic_DNA"/>
</dbReference>
<organism evidence="2 3">
    <name type="scientific">Porphyra umbilicalis</name>
    <name type="common">Purple laver</name>
    <name type="synonym">Red alga</name>
    <dbReference type="NCBI Taxonomy" id="2786"/>
    <lineage>
        <taxon>Eukaryota</taxon>
        <taxon>Rhodophyta</taxon>
        <taxon>Bangiophyceae</taxon>
        <taxon>Bangiales</taxon>
        <taxon>Bangiaceae</taxon>
        <taxon>Porphyra</taxon>
    </lineage>
</organism>
<gene>
    <name evidence="2" type="ORF">BU14_0187s0001</name>
</gene>
<protein>
    <submittedName>
        <fullName evidence="2">Uncharacterized protein</fullName>
    </submittedName>
</protein>
<feature type="region of interest" description="Disordered" evidence="1">
    <location>
        <begin position="29"/>
        <end position="77"/>
    </location>
</feature>
<dbReference type="AlphaFoldDB" id="A0A1X6P6K9"/>
<name>A0A1X6P6K9_PORUM</name>
<sequence length="282" mass="29140">METPRAARAPPLSPPIAAADAAHRHLRAVARPTLTPPCPRLPPSLTPPPPPPLQSTPPPPPPASRCSANTRTPLRPSPPFFAVATAAATAVEASASAFAASTAEQPSLPAAVAAAATATERDAAARAADTAAAAVWPRKHPFSPVLHVFEVLCAWAGSVAAGRRLALRPGNTSRVVRVWPAEELSPLLDNLGISVASMGALITHLSVLGSVEEQAVAEWWGEGRAEGAPSNGSGGTCSRRHLPGQLPQELSYARTALPVASSVTTICRLLVANVWEYEVVVS</sequence>
<keyword evidence="3" id="KW-1185">Reference proteome</keyword>
<reference evidence="2 3" key="1">
    <citation type="submission" date="2017-03" db="EMBL/GenBank/DDBJ databases">
        <title>WGS assembly of Porphyra umbilicalis.</title>
        <authorList>
            <person name="Brawley S.H."/>
            <person name="Blouin N.A."/>
            <person name="Ficko-Blean E."/>
            <person name="Wheeler G.L."/>
            <person name="Lohr M."/>
            <person name="Goodson H.V."/>
            <person name="Jenkins J.W."/>
            <person name="Blaby-Haas C.E."/>
            <person name="Helliwell K.E."/>
            <person name="Chan C."/>
            <person name="Marriage T."/>
            <person name="Bhattacharya D."/>
            <person name="Klein A.S."/>
            <person name="Badis Y."/>
            <person name="Brodie J."/>
            <person name="Cao Y."/>
            <person name="Collen J."/>
            <person name="Dittami S.M."/>
            <person name="Gachon C.M."/>
            <person name="Green B.R."/>
            <person name="Karpowicz S."/>
            <person name="Kim J.W."/>
            <person name="Kudahl U."/>
            <person name="Lin S."/>
            <person name="Michel G."/>
            <person name="Mittag M."/>
            <person name="Olson B.J."/>
            <person name="Pangilinan J."/>
            <person name="Peng Y."/>
            <person name="Qiu H."/>
            <person name="Shu S."/>
            <person name="Singer J.T."/>
            <person name="Smith A.G."/>
            <person name="Sprecher B.N."/>
            <person name="Wagner V."/>
            <person name="Wang W."/>
            <person name="Wang Z.-Y."/>
            <person name="Yan J."/>
            <person name="Yarish C."/>
            <person name="Zoeuner-Riek S."/>
            <person name="Zhuang Y."/>
            <person name="Zou Y."/>
            <person name="Lindquist E.A."/>
            <person name="Grimwood J."/>
            <person name="Barry K."/>
            <person name="Rokhsar D.S."/>
            <person name="Schmutz J."/>
            <person name="Stiller J.W."/>
            <person name="Grossman A.R."/>
            <person name="Prochnik S.E."/>
        </authorList>
    </citation>
    <scope>NUCLEOTIDE SEQUENCE [LARGE SCALE GENOMIC DNA]</scope>
    <source>
        <strain evidence="2">4086291</strain>
    </source>
</reference>
<feature type="compositionally biased region" description="Pro residues" evidence="1">
    <location>
        <begin position="34"/>
        <end position="63"/>
    </location>
</feature>
<evidence type="ECO:0000256" key="1">
    <source>
        <dbReference type="SAM" id="MobiDB-lite"/>
    </source>
</evidence>